<dbReference type="NCBIfam" id="TIGR01064">
    <property type="entry name" value="pyruv_kin"/>
    <property type="match status" value="1"/>
</dbReference>
<evidence type="ECO:0000256" key="8">
    <source>
        <dbReference type="ARBA" id="ARBA00022679"/>
    </source>
</evidence>
<proteinExistence type="inferred from homology"/>
<dbReference type="Gene3D" id="3.40.1380.20">
    <property type="entry name" value="Pyruvate kinase, C-terminal domain"/>
    <property type="match status" value="1"/>
</dbReference>
<dbReference type="NCBIfam" id="NF004978">
    <property type="entry name" value="PRK06354.1"/>
    <property type="match status" value="1"/>
</dbReference>
<dbReference type="InterPro" id="IPR015806">
    <property type="entry name" value="Pyrv_Knase_insert_dom_sf"/>
</dbReference>
<dbReference type="NCBIfam" id="NF004491">
    <property type="entry name" value="PRK05826.1"/>
    <property type="match status" value="1"/>
</dbReference>
<keyword evidence="13 18" id="KW-0460">Magnesium</keyword>
<evidence type="ECO:0000256" key="15">
    <source>
        <dbReference type="ARBA" id="ARBA00023152"/>
    </source>
</evidence>
<dbReference type="InterPro" id="IPR011037">
    <property type="entry name" value="Pyrv_Knase-like_insert_dom_sf"/>
</dbReference>
<dbReference type="InterPro" id="IPR001697">
    <property type="entry name" value="Pyr_Knase"/>
</dbReference>
<dbReference type="EMBL" id="JAGGLG010000007">
    <property type="protein sequence ID" value="MBP2017762.1"/>
    <property type="molecule type" value="Genomic_DNA"/>
</dbReference>
<evidence type="ECO:0000256" key="14">
    <source>
        <dbReference type="ARBA" id="ARBA00022958"/>
    </source>
</evidence>
<evidence type="ECO:0000256" key="9">
    <source>
        <dbReference type="ARBA" id="ARBA00022723"/>
    </source>
</evidence>
<dbReference type="EC" id="2.7.1.40" evidence="6 17"/>
<feature type="domain" description="Pyruvate kinase C-terminal" evidence="21">
    <location>
        <begin position="357"/>
        <end position="470"/>
    </location>
</feature>
<dbReference type="SUPFAM" id="SSF50800">
    <property type="entry name" value="PK beta-barrel domain-like"/>
    <property type="match status" value="1"/>
</dbReference>
<dbReference type="Pfam" id="PF02887">
    <property type="entry name" value="PK_C"/>
    <property type="match status" value="1"/>
</dbReference>
<comment type="pathway">
    <text evidence="3 18">Carbohydrate degradation; glycolysis; pyruvate from D-glyceraldehyde 3-phosphate: step 5/5.</text>
</comment>
<feature type="domain" description="Pyruvate kinase barrel" evidence="19">
    <location>
        <begin position="3"/>
        <end position="323"/>
    </location>
</feature>
<keyword evidence="16 22" id="KW-0670">Pyruvate</keyword>
<comment type="cofactor">
    <cofactor evidence="2">
        <name>K(+)</name>
        <dbReference type="ChEBI" id="CHEBI:29103"/>
    </cofactor>
</comment>
<protein>
    <recommendedName>
        <fullName evidence="7 17">Pyruvate kinase</fullName>
        <ecNumber evidence="6 17">2.7.1.40</ecNumber>
    </recommendedName>
</protein>
<dbReference type="GO" id="GO:0004743">
    <property type="term" value="F:pyruvate kinase activity"/>
    <property type="evidence" value="ECO:0007669"/>
    <property type="project" value="UniProtKB-EC"/>
</dbReference>
<keyword evidence="23" id="KW-1185">Reference proteome</keyword>
<evidence type="ECO:0000256" key="18">
    <source>
        <dbReference type="RuleBase" id="RU000504"/>
    </source>
</evidence>
<evidence type="ECO:0000256" key="1">
    <source>
        <dbReference type="ARBA" id="ARBA00001946"/>
    </source>
</evidence>
<evidence type="ECO:0000256" key="7">
    <source>
        <dbReference type="ARBA" id="ARBA00018587"/>
    </source>
</evidence>
<feature type="domain" description="PEP-utilising enzyme mobile" evidence="20">
    <location>
        <begin position="504"/>
        <end position="574"/>
    </location>
</feature>
<keyword evidence="11 18" id="KW-0418">Kinase</keyword>
<dbReference type="InterPro" id="IPR040442">
    <property type="entry name" value="Pyrv_kinase-like_dom_sf"/>
</dbReference>
<keyword evidence="9" id="KW-0479">Metal-binding</keyword>
<keyword evidence="15 18" id="KW-0324">Glycolysis</keyword>
<evidence type="ECO:0000259" key="21">
    <source>
        <dbReference type="Pfam" id="PF02887"/>
    </source>
</evidence>
<comment type="caution">
    <text evidence="22">The sequence shown here is derived from an EMBL/GenBank/DDBJ whole genome shotgun (WGS) entry which is preliminary data.</text>
</comment>
<evidence type="ECO:0000313" key="23">
    <source>
        <dbReference type="Proteomes" id="UP001519289"/>
    </source>
</evidence>
<dbReference type="InterPro" id="IPR036918">
    <property type="entry name" value="Pyrv_Knase_C_sf"/>
</dbReference>
<dbReference type="InterPro" id="IPR015795">
    <property type="entry name" value="Pyrv_Knase_C"/>
</dbReference>
<dbReference type="InterPro" id="IPR015813">
    <property type="entry name" value="Pyrv/PenolPyrv_kinase-like_dom"/>
</dbReference>
<evidence type="ECO:0000256" key="11">
    <source>
        <dbReference type="ARBA" id="ARBA00022777"/>
    </source>
</evidence>
<dbReference type="RefSeq" id="WP_245302271.1">
    <property type="nucleotide sequence ID" value="NZ_JAGGLG010000007.1"/>
</dbReference>
<dbReference type="SUPFAM" id="SSF52009">
    <property type="entry name" value="Phosphohistidine domain"/>
    <property type="match status" value="1"/>
</dbReference>
<keyword evidence="10" id="KW-0547">Nucleotide-binding</keyword>
<evidence type="ECO:0000256" key="16">
    <source>
        <dbReference type="ARBA" id="ARBA00023317"/>
    </source>
</evidence>
<evidence type="ECO:0000256" key="2">
    <source>
        <dbReference type="ARBA" id="ARBA00001958"/>
    </source>
</evidence>
<evidence type="ECO:0000259" key="20">
    <source>
        <dbReference type="Pfam" id="PF00391"/>
    </source>
</evidence>
<dbReference type="GO" id="GO:0016301">
    <property type="term" value="F:kinase activity"/>
    <property type="evidence" value="ECO:0007669"/>
    <property type="project" value="UniProtKB-KW"/>
</dbReference>
<dbReference type="Pfam" id="PF00224">
    <property type="entry name" value="PK"/>
    <property type="match status" value="1"/>
</dbReference>
<dbReference type="SUPFAM" id="SSF51621">
    <property type="entry name" value="Phosphoenolpyruvate/pyruvate domain"/>
    <property type="match status" value="1"/>
</dbReference>
<keyword evidence="12" id="KW-0067">ATP-binding</keyword>
<comment type="cofactor">
    <cofactor evidence="1">
        <name>Mg(2+)</name>
        <dbReference type="ChEBI" id="CHEBI:18420"/>
    </cofactor>
</comment>
<evidence type="ECO:0000256" key="5">
    <source>
        <dbReference type="ARBA" id="ARBA00008663"/>
    </source>
</evidence>
<keyword evidence="8 18" id="KW-0808">Transferase</keyword>
<comment type="similarity">
    <text evidence="4">In the C-terminal section; belongs to the PEP-utilizing enzyme family.</text>
</comment>
<sequence length="584" mass="62317">MLRKTKIVATIGPASERVEVLTRLIEAGVDVCRLNFSHGTQEEHRRRIANIREAGRRVGKDVGIMIDLKGPEIRIGTFENGKILLREGDFFTLTTEKCVGNQERVWVQYPGIVNDVPEGGYLLLDDGNLTFQAVEVRPTEILCRVIVGGQLSDRKKVNLPGTKVSLPALSEKDEEDIRFGVEMGVDFVAGSFIRKAQDVLDIRRVIEQAGGHQQIISKVESQEGFDNLEAILQVSDGLMVARGDLGVEVPTEEVPLMQKQMIERANAMGKPVITATQMLESMVTKPRPTRAEASDVANAIMDGTDAIMLSAESAAGQYPVEAVKVMASIARRTEEALDHSAMLSRRGRFGKLDTVTEAISHATVTTASDLGASAIVSATTSGFTARMVSKYRPSCPVIAVTPSPEVARQLRLVWGVIPVVMPEAVGSEDLTQRAVEGALASGVVKNGDLIIITAGLPLGVKGTTNLIKVHTVADVLAQGTGIGRQPVTGRARLVLSEDDLDAVQPGEILVTRFTDAAYVPAMERAAGIVTEEGGLTSHAAVAGISLGKPVIVGAAEATRRIADGAVITLDVAHGLVLRGEATVR</sequence>
<evidence type="ECO:0000256" key="13">
    <source>
        <dbReference type="ARBA" id="ARBA00022842"/>
    </source>
</evidence>
<evidence type="ECO:0000256" key="12">
    <source>
        <dbReference type="ARBA" id="ARBA00022840"/>
    </source>
</evidence>
<dbReference type="Gene3D" id="2.40.33.10">
    <property type="entry name" value="PK beta-barrel domain-like"/>
    <property type="match status" value="1"/>
</dbReference>
<dbReference type="InterPro" id="IPR036637">
    <property type="entry name" value="Phosphohistidine_dom_sf"/>
</dbReference>
<dbReference type="Proteomes" id="UP001519289">
    <property type="component" value="Unassembled WGS sequence"/>
</dbReference>
<comment type="catalytic activity">
    <reaction evidence="18">
        <text>pyruvate + ATP = phosphoenolpyruvate + ADP + H(+)</text>
        <dbReference type="Rhea" id="RHEA:18157"/>
        <dbReference type="ChEBI" id="CHEBI:15361"/>
        <dbReference type="ChEBI" id="CHEBI:15378"/>
        <dbReference type="ChEBI" id="CHEBI:30616"/>
        <dbReference type="ChEBI" id="CHEBI:58702"/>
        <dbReference type="ChEBI" id="CHEBI:456216"/>
        <dbReference type="EC" id="2.7.1.40"/>
    </reaction>
</comment>
<dbReference type="PANTHER" id="PTHR11817">
    <property type="entry name" value="PYRUVATE KINASE"/>
    <property type="match status" value="1"/>
</dbReference>
<keyword evidence="14" id="KW-0630">Potassium</keyword>
<evidence type="ECO:0000256" key="17">
    <source>
        <dbReference type="NCBIfam" id="TIGR01064"/>
    </source>
</evidence>
<reference evidence="22 23" key="1">
    <citation type="submission" date="2021-03" db="EMBL/GenBank/DDBJ databases">
        <title>Genomic Encyclopedia of Type Strains, Phase IV (KMG-IV): sequencing the most valuable type-strain genomes for metagenomic binning, comparative biology and taxonomic classification.</title>
        <authorList>
            <person name="Goeker M."/>
        </authorList>
    </citation>
    <scope>NUCLEOTIDE SEQUENCE [LARGE SCALE GENOMIC DNA]</scope>
    <source>
        <strain evidence="22 23">DSM 27138</strain>
    </source>
</reference>
<evidence type="ECO:0000259" key="19">
    <source>
        <dbReference type="Pfam" id="PF00224"/>
    </source>
</evidence>
<organism evidence="22 23">
    <name type="scientific">Symbiobacterium terraclitae</name>
    <dbReference type="NCBI Taxonomy" id="557451"/>
    <lineage>
        <taxon>Bacteria</taxon>
        <taxon>Bacillati</taxon>
        <taxon>Bacillota</taxon>
        <taxon>Clostridia</taxon>
        <taxon>Eubacteriales</taxon>
        <taxon>Symbiobacteriaceae</taxon>
        <taxon>Symbiobacterium</taxon>
    </lineage>
</organism>
<evidence type="ECO:0000256" key="3">
    <source>
        <dbReference type="ARBA" id="ARBA00004997"/>
    </source>
</evidence>
<comment type="similarity">
    <text evidence="5 18">Belongs to the pyruvate kinase family.</text>
</comment>
<evidence type="ECO:0000256" key="6">
    <source>
        <dbReference type="ARBA" id="ARBA00012142"/>
    </source>
</evidence>
<dbReference type="Pfam" id="PF00391">
    <property type="entry name" value="PEP-utilizers"/>
    <property type="match status" value="1"/>
</dbReference>
<dbReference type="Gene3D" id="3.20.20.60">
    <property type="entry name" value="Phosphoenolpyruvate-binding domains"/>
    <property type="match status" value="1"/>
</dbReference>
<accession>A0ABS4JQF1</accession>
<name>A0ABS4JQF1_9FIRM</name>
<evidence type="ECO:0000256" key="10">
    <source>
        <dbReference type="ARBA" id="ARBA00022741"/>
    </source>
</evidence>
<evidence type="ECO:0000256" key="4">
    <source>
        <dbReference type="ARBA" id="ARBA00006237"/>
    </source>
</evidence>
<dbReference type="PRINTS" id="PR01050">
    <property type="entry name" value="PYRUVTKNASE"/>
</dbReference>
<dbReference type="InterPro" id="IPR015793">
    <property type="entry name" value="Pyrv_Knase_brl"/>
</dbReference>
<evidence type="ECO:0000313" key="22">
    <source>
        <dbReference type="EMBL" id="MBP2017762.1"/>
    </source>
</evidence>
<gene>
    <name evidence="22" type="ORF">J2Z79_001147</name>
</gene>
<dbReference type="InterPro" id="IPR008279">
    <property type="entry name" value="PEP-util_enz_mobile_dom"/>
</dbReference>
<dbReference type="Gene3D" id="3.50.30.10">
    <property type="entry name" value="Phosphohistidine domain"/>
    <property type="match status" value="1"/>
</dbReference>
<dbReference type="SUPFAM" id="SSF52935">
    <property type="entry name" value="PK C-terminal domain-like"/>
    <property type="match status" value="1"/>
</dbReference>